<evidence type="ECO:0000313" key="1">
    <source>
        <dbReference type="EMBL" id="OCF51251.1"/>
    </source>
</evidence>
<dbReference type="EMBL" id="KI894009">
    <property type="protein sequence ID" value="OCF51251.1"/>
    <property type="molecule type" value="Genomic_DNA"/>
</dbReference>
<reference evidence="2" key="2">
    <citation type="submission" date="2013-07" db="EMBL/GenBank/DDBJ databases">
        <authorList>
            <consortium name="The Broad Institute Genome Sequencing Platform"/>
            <person name="Cuomo C."/>
            <person name="Litvintseva A."/>
            <person name="Chen Y."/>
            <person name="Heitman J."/>
            <person name="Sun S."/>
            <person name="Springer D."/>
            <person name="Dromer F."/>
            <person name="Young S.K."/>
            <person name="Zeng Q."/>
            <person name="Gargeya S."/>
            <person name="Fitzgerald M."/>
            <person name="Abouelleil A."/>
            <person name="Alvarado L."/>
            <person name="Berlin A.M."/>
            <person name="Chapman S.B."/>
            <person name="Dewar J."/>
            <person name="Goldberg J."/>
            <person name="Griggs A."/>
            <person name="Gujja S."/>
            <person name="Hansen M."/>
            <person name="Howarth C."/>
            <person name="Imamovic A."/>
            <person name="Larimer J."/>
            <person name="McCowan C."/>
            <person name="Murphy C."/>
            <person name="Pearson M."/>
            <person name="Priest M."/>
            <person name="Roberts A."/>
            <person name="Saif S."/>
            <person name="Shea T."/>
            <person name="Sykes S."/>
            <person name="Wortman J."/>
            <person name="Nusbaum C."/>
            <person name="Birren B."/>
        </authorList>
    </citation>
    <scope>NUCLEOTIDE SEQUENCE</scope>
    <source>
        <strain evidence="2">CBS 10737</strain>
    </source>
</reference>
<dbReference type="OrthoDB" id="2594518at2759"/>
<evidence type="ECO:0008006" key="4">
    <source>
        <dbReference type="Google" id="ProtNLM"/>
    </source>
</evidence>
<dbReference type="EMBL" id="CP144521">
    <property type="protein sequence ID" value="WWC69030.1"/>
    <property type="molecule type" value="Genomic_DNA"/>
</dbReference>
<sequence length="207" mass="23936">MKNFKDETKDLVIISSNGVAMRVDSCLLKCNSAVFRSMFSTCDSDDNSIHLDHPSIPLILFLLVVNDQPLEIVQEDWEDFKAAVELCERYEAANIAIRMLNQVQPINKFGHERAYDLFILASKFNDIFTACRVINTCAYWQDASYEGTDKFWKKGGDRDLMKGLPVDWVWAYMKCHMNLAPRDLSREYWEDLSVKFMKYLCSVSTAL</sequence>
<accession>A0A1B9I745</accession>
<dbReference type="Proteomes" id="UP000094020">
    <property type="component" value="Chromosome 3"/>
</dbReference>
<keyword evidence="3" id="KW-1185">Reference proteome</keyword>
<reference evidence="1" key="1">
    <citation type="submission" date="2013-07" db="EMBL/GenBank/DDBJ databases">
        <title>The Genome Sequence of Cryptococcus pinus CBS10737.</title>
        <authorList>
            <consortium name="The Broad Institute Genome Sequencing Platform"/>
            <person name="Cuomo C."/>
            <person name="Litvintseva A."/>
            <person name="Chen Y."/>
            <person name="Heitman J."/>
            <person name="Sun S."/>
            <person name="Springer D."/>
            <person name="Dromer F."/>
            <person name="Young S.K."/>
            <person name="Zeng Q."/>
            <person name="Gargeya S."/>
            <person name="Fitzgerald M."/>
            <person name="Abouelleil A."/>
            <person name="Alvarado L."/>
            <person name="Berlin A.M."/>
            <person name="Chapman S.B."/>
            <person name="Dewar J."/>
            <person name="Goldberg J."/>
            <person name="Griggs A."/>
            <person name="Gujja S."/>
            <person name="Hansen M."/>
            <person name="Howarth C."/>
            <person name="Imamovic A."/>
            <person name="Larimer J."/>
            <person name="McCowan C."/>
            <person name="Murphy C."/>
            <person name="Pearson M."/>
            <person name="Priest M."/>
            <person name="Roberts A."/>
            <person name="Saif S."/>
            <person name="Shea T."/>
            <person name="Sykes S."/>
            <person name="Wortman J."/>
            <person name="Nusbaum C."/>
            <person name="Birren B."/>
        </authorList>
    </citation>
    <scope>NUCLEOTIDE SEQUENCE [LARGE SCALE GENOMIC DNA]</scope>
    <source>
        <strain evidence="1">CBS 10737</strain>
    </source>
</reference>
<dbReference type="AlphaFoldDB" id="A0A1B9I745"/>
<dbReference type="RefSeq" id="XP_019012470.1">
    <property type="nucleotide sequence ID" value="XM_019155067.1"/>
</dbReference>
<reference evidence="2" key="4">
    <citation type="submission" date="2024-02" db="EMBL/GenBank/DDBJ databases">
        <title>Comparative genomics of Cryptococcus and Kwoniella reveals pathogenesis evolution and contrasting modes of karyotype evolution via chromosome fusion or intercentromeric recombination.</title>
        <authorList>
            <person name="Coelho M.A."/>
            <person name="David-Palma M."/>
            <person name="Shea T."/>
            <person name="Bowers K."/>
            <person name="McGinley-Smith S."/>
            <person name="Mohammad A.W."/>
            <person name="Gnirke A."/>
            <person name="Yurkov A.M."/>
            <person name="Nowrousian M."/>
            <person name="Sun S."/>
            <person name="Cuomo C.A."/>
            <person name="Heitman J."/>
        </authorList>
    </citation>
    <scope>NUCLEOTIDE SEQUENCE</scope>
    <source>
        <strain evidence="2">CBS 10737</strain>
    </source>
</reference>
<evidence type="ECO:0000313" key="2">
    <source>
        <dbReference type="EMBL" id="WWC69030.1"/>
    </source>
</evidence>
<proteinExistence type="predicted"/>
<dbReference type="GeneID" id="30171687"/>
<gene>
    <name evidence="1" type="ORF">I206_03318</name>
    <name evidence="2" type="ORF">I206_102966</name>
</gene>
<organism evidence="1">
    <name type="scientific">Kwoniella pini CBS 10737</name>
    <dbReference type="NCBI Taxonomy" id="1296096"/>
    <lineage>
        <taxon>Eukaryota</taxon>
        <taxon>Fungi</taxon>
        <taxon>Dikarya</taxon>
        <taxon>Basidiomycota</taxon>
        <taxon>Agaricomycotina</taxon>
        <taxon>Tremellomycetes</taxon>
        <taxon>Tremellales</taxon>
        <taxon>Cryptococcaceae</taxon>
        <taxon>Kwoniella</taxon>
    </lineage>
</organism>
<protein>
    <recommendedName>
        <fullName evidence="4">BTB domain-containing protein</fullName>
    </recommendedName>
</protein>
<evidence type="ECO:0000313" key="3">
    <source>
        <dbReference type="Proteomes" id="UP000094020"/>
    </source>
</evidence>
<name>A0A1B9I745_9TREE</name>
<dbReference type="KEGG" id="kpin:30171687"/>
<reference evidence="1" key="3">
    <citation type="submission" date="2016-07" db="EMBL/GenBank/DDBJ databases">
        <title>Evolution of pathogenesis and genome organization in the Tremellales.</title>
        <authorList>
            <person name="Cuomo C."/>
            <person name="Litvintseva A."/>
            <person name="Heitman J."/>
            <person name="Chen Y."/>
            <person name="Sun S."/>
            <person name="Springer D."/>
            <person name="Dromer F."/>
            <person name="Young S."/>
            <person name="Zeng Q."/>
            <person name="Chapman S."/>
            <person name="Gujja S."/>
            <person name="Saif S."/>
            <person name="Birren B."/>
        </authorList>
    </citation>
    <scope>NUCLEOTIDE SEQUENCE</scope>
    <source>
        <strain evidence="1">CBS 10737</strain>
    </source>
</reference>